<dbReference type="SUPFAM" id="SSF52833">
    <property type="entry name" value="Thioredoxin-like"/>
    <property type="match status" value="1"/>
</dbReference>
<proteinExistence type="predicted"/>
<gene>
    <name evidence="1" type="ORF">UFOPK3376_03250</name>
</gene>
<reference evidence="1" key="1">
    <citation type="submission" date="2020-05" db="EMBL/GenBank/DDBJ databases">
        <authorList>
            <person name="Chiriac C."/>
            <person name="Salcher M."/>
            <person name="Ghai R."/>
            <person name="Kavagutti S V."/>
        </authorList>
    </citation>
    <scope>NUCLEOTIDE SEQUENCE</scope>
</reference>
<dbReference type="AlphaFoldDB" id="A0A6J7G1E7"/>
<sequence>MAIDSDVAAIREWAAHAPELTVLVDREYIVAERYGIVNVPAAVWIDEDGRIVRPADTAMGDDRFRAFAHIDSAVHHDLLRAWVLRNERDLDDEQVAANMERPSPELQLARLHRRVAVLLHDRGDTEGASTHLAAAEALAPHDWVIRRGSMPMHDQDPFGTEFFSFVEEWMQAGSPGYSLRTGRED</sequence>
<dbReference type="InterPro" id="IPR036249">
    <property type="entry name" value="Thioredoxin-like_sf"/>
</dbReference>
<organism evidence="1">
    <name type="scientific">freshwater metagenome</name>
    <dbReference type="NCBI Taxonomy" id="449393"/>
    <lineage>
        <taxon>unclassified sequences</taxon>
        <taxon>metagenomes</taxon>
        <taxon>ecological metagenomes</taxon>
    </lineage>
</organism>
<accession>A0A6J7G1E7</accession>
<dbReference type="EMBL" id="CAFBLP010000158">
    <property type="protein sequence ID" value="CAB4897813.1"/>
    <property type="molecule type" value="Genomic_DNA"/>
</dbReference>
<dbReference type="Gene3D" id="3.40.30.10">
    <property type="entry name" value="Glutaredoxin"/>
    <property type="match status" value="1"/>
</dbReference>
<name>A0A6J7G1E7_9ZZZZ</name>
<evidence type="ECO:0000313" key="1">
    <source>
        <dbReference type="EMBL" id="CAB4897813.1"/>
    </source>
</evidence>
<protein>
    <submittedName>
        <fullName evidence="1">Unannotated protein</fullName>
    </submittedName>
</protein>